<reference evidence="2" key="1">
    <citation type="submission" date="2015-02" db="EMBL/GenBank/DDBJ databases">
        <title>Draft Genome of Frankia sp. CpI1-S.</title>
        <authorList>
            <person name="Oshone R.T."/>
            <person name="Ngom M."/>
            <person name="Ghodhbane-Gtari F."/>
            <person name="Gtari M."/>
            <person name="Morris K."/>
            <person name="Thomas K."/>
            <person name="Sen A."/>
            <person name="Tisa L.S."/>
        </authorList>
    </citation>
    <scope>NUCLEOTIDE SEQUENCE [LARGE SCALE GENOMIC DNA]</scope>
    <source>
        <strain evidence="2">CpI1-S</strain>
    </source>
</reference>
<evidence type="ECO:0000313" key="2">
    <source>
        <dbReference type="Proteomes" id="UP000032545"/>
    </source>
</evidence>
<accession>A0A0D8BCG6</accession>
<dbReference type="AlphaFoldDB" id="A0A0D8BCG6"/>
<evidence type="ECO:0000313" key="1">
    <source>
        <dbReference type="EMBL" id="KJE21866.1"/>
    </source>
</evidence>
<organism evidence="1 2">
    <name type="scientific">Frankia torreyi</name>
    <dbReference type="NCBI Taxonomy" id="1856"/>
    <lineage>
        <taxon>Bacteria</taxon>
        <taxon>Bacillati</taxon>
        <taxon>Actinomycetota</taxon>
        <taxon>Actinomycetes</taxon>
        <taxon>Frankiales</taxon>
        <taxon>Frankiaceae</taxon>
        <taxon>Frankia</taxon>
    </lineage>
</organism>
<dbReference type="EMBL" id="JYFN01000030">
    <property type="protein sequence ID" value="KJE21866.1"/>
    <property type="molecule type" value="Genomic_DNA"/>
</dbReference>
<evidence type="ECO:0008006" key="3">
    <source>
        <dbReference type="Google" id="ProtNLM"/>
    </source>
</evidence>
<name>A0A0D8BCG6_9ACTN</name>
<comment type="caution">
    <text evidence="1">The sequence shown here is derived from an EMBL/GenBank/DDBJ whole genome shotgun (WGS) entry which is preliminary data.</text>
</comment>
<proteinExistence type="predicted"/>
<protein>
    <recommendedName>
        <fullName evidence="3">Acetyltransferase (GNAT) domain</fullName>
    </recommendedName>
</protein>
<reference evidence="1 2" key="2">
    <citation type="journal article" date="2016" name="Genome Announc.">
        <title>Permanent Draft Genome Sequences for Two Variants of Frankia sp. Strain CpI1, the First Frankia Strain Isolated from Root Nodules of Comptonia peregrina.</title>
        <authorList>
            <person name="Oshone R."/>
            <person name="Hurst S.G.IV."/>
            <person name="Abebe-Akele F."/>
            <person name="Simpson S."/>
            <person name="Morris K."/>
            <person name="Thomas W.K."/>
            <person name="Tisa L.S."/>
        </authorList>
    </citation>
    <scope>NUCLEOTIDE SEQUENCE [LARGE SCALE GENOMIC DNA]</scope>
    <source>
        <strain evidence="2">CpI1-S</strain>
    </source>
</reference>
<keyword evidence="2" id="KW-1185">Reference proteome</keyword>
<dbReference type="Gene3D" id="3.40.630.30">
    <property type="match status" value="1"/>
</dbReference>
<sequence>MPPSARVLQRLGPRREAYFGRNERLRGAWTDEIVYALLADEWAARGSATRR</sequence>
<dbReference type="Proteomes" id="UP000032545">
    <property type="component" value="Unassembled WGS sequence"/>
</dbReference>
<dbReference type="PATRIC" id="fig|1502723.3.peg.3232"/>
<dbReference type="RefSeq" id="WP_199865431.1">
    <property type="nucleotide sequence ID" value="NZ_JYFN01000030.1"/>
</dbReference>
<gene>
    <name evidence="1" type="ORF">FF36_03769</name>
</gene>